<dbReference type="PROSITE" id="PS50026">
    <property type="entry name" value="EGF_3"/>
    <property type="match status" value="1"/>
</dbReference>
<dbReference type="FunFam" id="1.10.510.10:FF:000060">
    <property type="entry name" value="G-type lectin S-receptor-like serine/threonine-protein kinase"/>
    <property type="match status" value="2"/>
</dbReference>
<dbReference type="FunFam" id="3.50.4.10:FF:000002">
    <property type="entry name" value="G-type lectin S-receptor-like serine/threonine-protein kinase"/>
    <property type="match status" value="2"/>
</dbReference>
<dbReference type="GO" id="GO:0004674">
    <property type="term" value="F:protein serine/threonine kinase activity"/>
    <property type="evidence" value="ECO:0007669"/>
    <property type="project" value="UniProtKB-KW"/>
</dbReference>
<evidence type="ECO:0000256" key="17">
    <source>
        <dbReference type="ARBA" id="ARBA00048679"/>
    </source>
</evidence>
<dbReference type="InterPro" id="IPR000719">
    <property type="entry name" value="Prot_kinase_dom"/>
</dbReference>
<dbReference type="InterPro" id="IPR001480">
    <property type="entry name" value="Bulb-type_lectin_dom"/>
</dbReference>
<dbReference type="InterPro" id="IPR000742">
    <property type="entry name" value="EGF"/>
</dbReference>
<dbReference type="InterPro" id="IPR021820">
    <property type="entry name" value="S-locus_recpt_kinase_C"/>
</dbReference>
<dbReference type="InterPro" id="IPR000858">
    <property type="entry name" value="S_locus_glycoprot_dom"/>
</dbReference>
<dbReference type="InterPro" id="IPR003609">
    <property type="entry name" value="Pan_app"/>
</dbReference>
<dbReference type="PROSITE" id="PS00108">
    <property type="entry name" value="PROTEIN_KINASE_ST"/>
    <property type="match status" value="1"/>
</dbReference>
<dbReference type="PROSITE" id="PS00107">
    <property type="entry name" value="PROTEIN_KINASE_ATP"/>
    <property type="match status" value="1"/>
</dbReference>
<evidence type="ECO:0000256" key="10">
    <source>
        <dbReference type="ARBA" id="ARBA00022840"/>
    </source>
</evidence>
<evidence type="ECO:0000256" key="16">
    <source>
        <dbReference type="ARBA" id="ARBA00047899"/>
    </source>
</evidence>
<feature type="transmembrane region" description="Helical" evidence="21">
    <location>
        <begin position="439"/>
        <end position="460"/>
    </location>
</feature>
<feature type="domain" description="EGF-like" evidence="24">
    <location>
        <begin position="283"/>
        <end position="319"/>
    </location>
</feature>
<keyword evidence="12 21" id="KW-0472">Membrane</keyword>
<dbReference type="InterPro" id="IPR001245">
    <property type="entry name" value="Ser-Thr/Tyr_kinase_cat_dom"/>
</dbReference>
<feature type="chain" id="PRO_5044191376" description="non-specific serine/threonine protein kinase" evidence="22">
    <location>
        <begin position="23"/>
        <end position="1615"/>
    </location>
</feature>
<evidence type="ECO:0000313" key="28">
    <source>
        <dbReference type="RefSeq" id="XP_017979704.1"/>
    </source>
</evidence>
<dbReference type="KEGG" id="tcc:18593760"/>
<evidence type="ECO:0000259" key="25">
    <source>
        <dbReference type="PROSITE" id="PS50927"/>
    </source>
</evidence>
<keyword evidence="15" id="KW-0325">Glycoprotein</keyword>
<dbReference type="SMART" id="SM00108">
    <property type="entry name" value="B_lectin"/>
    <property type="match status" value="2"/>
</dbReference>
<evidence type="ECO:0000256" key="5">
    <source>
        <dbReference type="ARBA" id="ARBA00022679"/>
    </source>
</evidence>
<accession>A0AB32WPI0</accession>
<dbReference type="GO" id="GO:0048544">
    <property type="term" value="P:recognition of pollen"/>
    <property type="evidence" value="ECO:0007669"/>
    <property type="project" value="InterPro"/>
</dbReference>
<keyword evidence="7 22" id="KW-0732">Signal</keyword>
<evidence type="ECO:0000256" key="8">
    <source>
        <dbReference type="ARBA" id="ARBA00022741"/>
    </source>
</evidence>
<dbReference type="InterPro" id="IPR036426">
    <property type="entry name" value="Bulb-type_lectin_dom_sf"/>
</dbReference>
<keyword evidence="10 19" id="KW-0067">ATP-binding</keyword>
<dbReference type="Pfam" id="PF11883">
    <property type="entry name" value="DUF3403"/>
    <property type="match status" value="2"/>
</dbReference>
<dbReference type="FunFam" id="3.30.200.20:FF:000195">
    <property type="entry name" value="G-type lectin S-receptor-like serine/threonine-protein kinase"/>
    <property type="match status" value="2"/>
</dbReference>
<dbReference type="Pfam" id="PF07714">
    <property type="entry name" value="PK_Tyr_Ser-Thr"/>
    <property type="match status" value="2"/>
</dbReference>
<dbReference type="PROSITE" id="PS50948">
    <property type="entry name" value="PAN"/>
    <property type="match status" value="2"/>
</dbReference>
<dbReference type="PROSITE" id="PS50927">
    <property type="entry name" value="BULB_LECTIN"/>
    <property type="match status" value="2"/>
</dbReference>
<dbReference type="InterPro" id="IPR011009">
    <property type="entry name" value="Kinase-like_dom_sf"/>
</dbReference>
<reference evidence="27" key="1">
    <citation type="journal article" date="1997" name="Nucleic Acids Res.">
        <title>tRNAscan-SE: a program for improved detection of transfer RNA genes in genomic sequence.</title>
        <authorList>
            <person name="Lowe T.M."/>
            <person name="Eddy S.R."/>
        </authorList>
    </citation>
    <scope>NUCLEOTIDE SEQUENCE [LARGE SCALE GENOMIC DNA]</scope>
    <source>
        <strain evidence="27">r\B97-61/B2</strain>
    </source>
</reference>
<evidence type="ECO:0000256" key="9">
    <source>
        <dbReference type="ARBA" id="ARBA00022777"/>
    </source>
</evidence>
<dbReference type="PROSITE" id="PS50011">
    <property type="entry name" value="PROTEIN_KINASE_DOM"/>
    <property type="match status" value="2"/>
</dbReference>
<comment type="catalytic activity">
    <reaction evidence="17">
        <text>L-seryl-[protein] + ATP = O-phospho-L-seryl-[protein] + ADP + H(+)</text>
        <dbReference type="Rhea" id="RHEA:17989"/>
        <dbReference type="Rhea" id="RHEA-COMP:9863"/>
        <dbReference type="Rhea" id="RHEA-COMP:11604"/>
        <dbReference type="ChEBI" id="CHEBI:15378"/>
        <dbReference type="ChEBI" id="CHEBI:29999"/>
        <dbReference type="ChEBI" id="CHEBI:30616"/>
        <dbReference type="ChEBI" id="CHEBI:83421"/>
        <dbReference type="ChEBI" id="CHEBI:456216"/>
        <dbReference type="EC" id="2.7.11.1"/>
    </reaction>
</comment>
<reference evidence="28" key="2">
    <citation type="submission" date="2025-08" db="UniProtKB">
        <authorList>
            <consortium name="RefSeq"/>
        </authorList>
    </citation>
    <scope>IDENTIFICATION</scope>
</reference>
<dbReference type="SMART" id="SM00473">
    <property type="entry name" value="PAN_AP"/>
    <property type="match status" value="2"/>
</dbReference>
<evidence type="ECO:0000256" key="13">
    <source>
        <dbReference type="ARBA" id="ARBA00023157"/>
    </source>
</evidence>
<dbReference type="Gene3D" id="2.90.10.10">
    <property type="entry name" value="Bulb-type lectin domain"/>
    <property type="match status" value="2"/>
</dbReference>
<evidence type="ECO:0000256" key="18">
    <source>
        <dbReference type="PROSITE-ProRule" id="PRU00076"/>
    </source>
</evidence>
<keyword evidence="13" id="KW-1015">Disulfide bond</keyword>
<evidence type="ECO:0000256" key="3">
    <source>
        <dbReference type="ARBA" id="ARBA00022527"/>
    </source>
</evidence>
<feature type="domain" description="Apple" evidence="26">
    <location>
        <begin position="1176"/>
        <end position="1257"/>
    </location>
</feature>
<proteinExistence type="predicted"/>
<evidence type="ECO:0000256" key="6">
    <source>
        <dbReference type="ARBA" id="ARBA00022692"/>
    </source>
</evidence>
<feature type="region of interest" description="Disordered" evidence="20">
    <location>
        <begin position="1572"/>
        <end position="1601"/>
    </location>
</feature>
<comment type="subcellular location">
    <subcellularLocation>
        <location evidence="1">Membrane</location>
        <topology evidence="1">Single-pass membrane protein</topology>
    </subcellularLocation>
</comment>
<keyword evidence="5" id="KW-0808">Transferase</keyword>
<dbReference type="Proteomes" id="UP000694886">
    <property type="component" value="Chromosome 7"/>
</dbReference>
<keyword evidence="4" id="KW-0597">Phosphoprotein</keyword>
<evidence type="ECO:0000259" key="23">
    <source>
        <dbReference type="PROSITE" id="PS50011"/>
    </source>
</evidence>
<feature type="transmembrane region" description="Helical" evidence="21">
    <location>
        <begin position="832"/>
        <end position="855"/>
    </location>
</feature>
<dbReference type="Pfam" id="PF00954">
    <property type="entry name" value="S_locus_glycop"/>
    <property type="match status" value="2"/>
</dbReference>
<dbReference type="CDD" id="cd00028">
    <property type="entry name" value="B_lectin"/>
    <property type="match status" value="2"/>
</dbReference>
<evidence type="ECO:0000313" key="27">
    <source>
        <dbReference type="Proteomes" id="UP000694886"/>
    </source>
</evidence>
<evidence type="ECO:0000256" key="14">
    <source>
        <dbReference type="ARBA" id="ARBA00023170"/>
    </source>
</evidence>
<gene>
    <name evidence="28" type="primary">LOC18593760</name>
</gene>
<dbReference type="Pfam" id="PF08276">
    <property type="entry name" value="PAN_2"/>
    <property type="match status" value="2"/>
</dbReference>
<dbReference type="Gramene" id="Tc07v2_t005480.1">
    <property type="protein sequence ID" value="Tc07v2_p005480.1"/>
    <property type="gene ID" value="Tc07v2_g005480"/>
</dbReference>
<evidence type="ECO:0000256" key="11">
    <source>
        <dbReference type="ARBA" id="ARBA00022989"/>
    </source>
</evidence>
<evidence type="ECO:0000256" key="2">
    <source>
        <dbReference type="ARBA" id="ARBA00012513"/>
    </source>
</evidence>
<dbReference type="SUPFAM" id="SSF56112">
    <property type="entry name" value="Protein kinase-like (PK-like)"/>
    <property type="match status" value="2"/>
</dbReference>
<evidence type="ECO:0000256" key="7">
    <source>
        <dbReference type="ARBA" id="ARBA00022729"/>
    </source>
</evidence>
<feature type="domain" description="Apple" evidence="26">
    <location>
        <begin position="338"/>
        <end position="418"/>
    </location>
</feature>
<keyword evidence="11 21" id="KW-1133">Transmembrane helix</keyword>
<dbReference type="Gene3D" id="3.30.200.20">
    <property type="entry name" value="Phosphorylase Kinase, domain 1"/>
    <property type="match status" value="2"/>
</dbReference>
<sequence length="1615" mass="182135">MEGLAVLLLCSFMLSNLSVSIAEGTLNTTQLIRDGETIVSVGGKFELGFFSPGSSTHRYLGIWYRNIPVQTVVWVANREVPLKDLSGVLKLTDQGILVLLNFDRSTVWSSNSSRPARSPVAQLLNSGNLIVKEKNENNPESYLWQSFDYPCDTFLQGMKLGRNLITGLDRYLSSWKSPNDPSNGNFTYRYEVGGFPEFVLREGSVVRFRPGPWNGLRFSGTPELKPNSLFTFGVVFNEKEVYFSYKLRNDSILSRLVLTQDGFWQRKNWIERTQAWEVYVTVQMDICDNYALCGAYGSCNKSNSPECSCLKGFEPKLPEKWDTKIWLNGCVRKTPLNCSSDEFIKYSGVKLPDSRQSWFNYSMNLEECKNICKRNCSCTAYANLDIRRGGSGCLLWFVDLVDIREFTENGQEIYIRVAASELDQTESFKSNEKGKMRTAVISMVPIAALILGLALILYLWRKARVKKPGLLASVPESSSNGKTHKEDLELPLFDLATISCATNNFSTTNKLGEGGFGPVYKGIMKDGQEIAVKRLSKSSRQGLDEFKNEVIHIAKLQHRNLVKLLGCCIQGDEKMLIYEFMPNKSLDFFIFDQSKSMSLDWHMRYHIINGIARGLLYLHQDSRQRIIHRDLKASNILLDNEMNPKISDFGLARSFGEKETAANTKKVVGTYGYMAPEYAIDGLYSIKSDVFSFGVLVLEIVSGKRNRGFCHPDHQLNLLGHAWRLYSVGDSFELIASPIKETCNLSEVLRSIDVGLLCVQQSPKDRPSMCNVVQMLGSQGPLPQPKQPGFFTERDLVESSSPSTKHKLFSSNDFTITQLEARSKDQNMPSNLRCFILSMEGAAVVLVCSFLLFTLSTSTPVDILNATQLIRDGETIVSEGGRYELGFFSPGVSRRRYLAIWYKQIPVQTVVWVANRELPINDTSGVLKVTNQGILVLQNHDGNLIWSSTSSRPARRPVAELLNSGNLVVKEENENNPENFLWQSFDYPGNTFLPGMKLGRDLITGLNRHLLSWKSPDDPSHGNFTYGAEVGGFPEFILREGSIVRYRNGPWNGLRFSGTPELKPNPIYTFGVVFNKREVYYGYKLRNISIPSRMVLTQNGLWQRLNWIDRTKAWEVYVTVQMDGCDNYALCGAYGSCNISNSIKCSCLKGFVPKVPDEWETLHWSNGCIRKTPLNCSSDGFVKCSGVKLPDSRKSWFNYSINLEECKNLCTKNCSCTAYANLDVRRGGSGCLLWFVDLVDIREFTENGEEIYIRMAASELGSLTVVRESNSNIKNHMEDLEFPSFNFARIACATDNFSTNNKLGEGGFGSVYKGILEDGQEIAVKRLSKASRQGLDEFKNEVIHIAKLKHRNLVNLLGCCIEEDEKLLIYEFMTNKSLDFFIFDETQRMPLDWSMRYNIINGIARGLLYLHQDSRQRRIHRDLKAGNVLLDNEMNPKISDFGLARSFGEKETEANTKKVVGTYGYMAPEYAIDGLYSTKSDVFSFGVLVLEIVSGKRNRGFCHSDHQLNLLGHAWRLFGEGKSLELIASPIRETSNPCEVLRSIHVGLLCVQRSPEDRPNMVNVVLMMGSQGPLSPPKQPGFFTERDPVEASSSSMHHHKPLSYNDLTITELKAR</sequence>
<keyword evidence="9" id="KW-0418">Kinase</keyword>
<feature type="domain" description="Bulb-type lectin" evidence="25">
    <location>
        <begin position="23"/>
        <end position="144"/>
    </location>
</feature>
<evidence type="ECO:0000256" key="19">
    <source>
        <dbReference type="PROSITE-ProRule" id="PRU10141"/>
    </source>
</evidence>
<feature type="domain" description="Protein kinase" evidence="23">
    <location>
        <begin position="505"/>
        <end position="790"/>
    </location>
</feature>
<dbReference type="CDD" id="cd01098">
    <property type="entry name" value="PAN_AP_plant"/>
    <property type="match status" value="2"/>
</dbReference>
<dbReference type="GeneID" id="18593760"/>
<evidence type="ECO:0000256" key="21">
    <source>
        <dbReference type="SAM" id="Phobius"/>
    </source>
</evidence>
<dbReference type="InterPro" id="IPR008271">
    <property type="entry name" value="Ser/Thr_kinase_AS"/>
</dbReference>
<dbReference type="PANTHER" id="PTHR32444:SF247">
    <property type="entry name" value="OS01G0958200 PROTEIN"/>
    <property type="match status" value="1"/>
</dbReference>
<protein>
    <recommendedName>
        <fullName evidence="2">non-specific serine/threonine protein kinase</fullName>
        <ecNumber evidence="2">2.7.11.1</ecNumber>
    </recommendedName>
</protein>
<dbReference type="EC" id="2.7.11.1" evidence="2"/>
<dbReference type="RefSeq" id="XP_017979704.1">
    <property type="nucleotide sequence ID" value="XM_018124215.1"/>
</dbReference>
<dbReference type="SMART" id="SM00220">
    <property type="entry name" value="S_TKc"/>
    <property type="match status" value="2"/>
</dbReference>
<keyword evidence="6 21" id="KW-0812">Transmembrane</keyword>
<dbReference type="CDD" id="cd14066">
    <property type="entry name" value="STKc_IRAK"/>
    <property type="match status" value="2"/>
</dbReference>
<evidence type="ECO:0000256" key="4">
    <source>
        <dbReference type="ARBA" id="ARBA00022553"/>
    </source>
</evidence>
<name>A0AB32WPI0_THECC</name>
<evidence type="ECO:0000256" key="12">
    <source>
        <dbReference type="ARBA" id="ARBA00023136"/>
    </source>
</evidence>
<keyword evidence="8 19" id="KW-0547">Nucleotide-binding</keyword>
<feature type="binding site" evidence="19">
    <location>
        <position position="1325"/>
    </location>
    <ligand>
        <name>ATP</name>
        <dbReference type="ChEBI" id="CHEBI:30616"/>
    </ligand>
</feature>
<keyword evidence="14" id="KW-0675">Receptor</keyword>
<organism evidence="27 28">
    <name type="scientific">Theobroma cacao</name>
    <name type="common">Cacao</name>
    <name type="synonym">Cocoa</name>
    <dbReference type="NCBI Taxonomy" id="3641"/>
    <lineage>
        <taxon>Eukaryota</taxon>
        <taxon>Viridiplantae</taxon>
        <taxon>Streptophyta</taxon>
        <taxon>Embryophyta</taxon>
        <taxon>Tracheophyta</taxon>
        <taxon>Spermatophyta</taxon>
        <taxon>Magnoliopsida</taxon>
        <taxon>eudicotyledons</taxon>
        <taxon>Gunneridae</taxon>
        <taxon>Pentapetalae</taxon>
        <taxon>rosids</taxon>
        <taxon>malvids</taxon>
        <taxon>Malvales</taxon>
        <taxon>Malvaceae</taxon>
        <taxon>Byttnerioideae</taxon>
        <taxon>Theobroma</taxon>
    </lineage>
</organism>
<comment type="caution">
    <text evidence="18">Lacks conserved residue(s) required for the propagation of feature annotation.</text>
</comment>
<keyword evidence="18" id="KW-0245">EGF-like domain</keyword>
<dbReference type="SUPFAM" id="SSF51110">
    <property type="entry name" value="alpha-D-mannose-specific plant lectins"/>
    <property type="match status" value="2"/>
</dbReference>
<dbReference type="Gene3D" id="1.10.510.10">
    <property type="entry name" value="Transferase(Phosphotransferase) domain 1"/>
    <property type="match status" value="2"/>
</dbReference>
<feature type="domain" description="Bulb-type lectin" evidence="25">
    <location>
        <begin position="861"/>
        <end position="982"/>
    </location>
</feature>
<keyword evidence="3" id="KW-0723">Serine/threonine-protein kinase</keyword>
<dbReference type="FunFam" id="2.90.10.10:FF:000004">
    <property type="entry name" value="G-type lectin S-receptor-like serine/threonine-protein kinase"/>
    <property type="match status" value="2"/>
</dbReference>
<evidence type="ECO:0000256" key="22">
    <source>
        <dbReference type="SAM" id="SignalP"/>
    </source>
</evidence>
<comment type="catalytic activity">
    <reaction evidence="16">
        <text>L-threonyl-[protein] + ATP = O-phospho-L-threonyl-[protein] + ADP + H(+)</text>
        <dbReference type="Rhea" id="RHEA:46608"/>
        <dbReference type="Rhea" id="RHEA-COMP:11060"/>
        <dbReference type="Rhea" id="RHEA-COMP:11605"/>
        <dbReference type="ChEBI" id="CHEBI:15378"/>
        <dbReference type="ChEBI" id="CHEBI:30013"/>
        <dbReference type="ChEBI" id="CHEBI:30616"/>
        <dbReference type="ChEBI" id="CHEBI:61977"/>
        <dbReference type="ChEBI" id="CHEBI:456216"/>
        <dbReference type="EC" id="2.7.11.1"/>
    </reaction>
</comment>
<dbReference type="GO" id="GO:0005524">
    <property type="term" value="F:ATP binding"/>
    <property type="evidence" value="ECO:0007669"/>
    <property type="project" value="UniProtKB-UniRule"/>
</dbReference>
<dbReference type="Gene3D" id="3.50.4.10">
    <property type="entry name" value="Hepatocyte Growth Factor"/>
    <property type="match status" value="2"/>
</dbReference>
<evidence type="ECO:0000256" key="15">
    <source>
        <dbReference type="ARBA" id="ARBA00023180"/>
    </source>
</evidence>
<evidence type="ECO:0000256" key="20">
    <source>
        <dbReference type="SAM" id="MobiDB-lite"/>
    </source>
</evidence>
<dbReference type="InterPro" id="IPR017441">
    <property type="entry name" value="Protein_kinase_ATP_BS"/>
</dbReference>
<dbReference type="PANTHER" id="PTHR32444">
    <property type="entry name" value="BULB-TYPE LECTIN DOMAIN-CONTAINING PROTEIN"/>
    <property type="match status" value="1"/>
</dbReference>
<evidence type="ECO:0000259" key="24">
    <source>
        <dbReference type="PROSITE" id="PS50026"/>
    </source>
</evidence>
<dbReference type="GO" id="GO:0016020">
    <property type="term" value="C:membrane"/>
    <property type="evidence" value="ECO:0007669"/>
    <property type="project" value="UniProtKB-SubCell"/>
</dbReference>
<feature type="domain" description="Protein kinase" evidence="23">
    <location>
        <begin position="1297"/>
        <end position="1582"/>
    </location>
</feature>
<evidence type="ECO:0000256" key="1">
    <source>
        <dbReference type="ARBA" id="ARBA00004167"/>
    </source>
</evidence>
<dbReference type="Pfam" id="PF01453">
    <property type="entry name" value="B_lectin"/>
    <property type="match status" value="2"/>
</dbReference>
<feature type="signal peptide" evidence="22">
    <location>
        <begin position="1"/>
        <end position="22"/>
    </location>
</feature>
<evidence type="ECO:0000259" key="26">
    <source>
        <dbReference type="PROSITE" id="PS50948"/>
    </source>
</evidence>